<gene>
    <name evidence="2" type="ORF">HCK00_15310</name>
</gene>
<proteinExistence type="predicted"/>
<evidence type="ECO:0000256" key="1">
    <source>
        <dbReference type="SAM" id="SignalP"/>
    </source>
</evidence>
<name>A0ABX1BZV6_9ACTN</name>
<organism evidence="2 3">
    <name type="scientific">Streptomyces zingiberis</name>
    <dbReference type="NCBI Taxonomy" id="2053010"/>
    <lineage>
        <taxon>Bacteria</taxon>
        <taxon>Bacillati</taxon>
        <taxon>Actinomycetota</taxon>
        <taxon>Actinomycetes</taxon>
        <taxon>Kitasatosporales</taxon>
        <taxon>Streptomycetaceae</taxon>
        <taxon>Streptomyces</taxon>
    </lineage>
</organism>
<dbReference type="RefSeq" id="WP_168102492.1">
    <property type="nucleotide sequence ID" value="NZ_JAATEN010000010.1"/>
</dbReference>
<reference evidence="2 3" key="1">
    <citation type="submission" date="2020-03" db="EMBL/GenBank/DDBJ databases">
        <title>WGS of actinomycetes isolated from Thailand.</title>
        <authorList>
            <person name="Thawai C."/>
        </authorList>
    </citation>
    <scope>NUCLEOTIDE SEQUENCE [LARGE SCALE GENOMIC DNA]</scope>
    <source>
        <strain evidence="2 3">PLAI 1-29</strain>
    </source>
</reference>
<keyword evidence="3" id="KW-1185">Reference proteome</keyword>
<dbReference type="EMBL" id="JAATEN010000010">
    <property type="protein sequence ID" value="NJQ01863.1"/>
    <property type="molecule type" value="Genomic_DNA"/>
</dbReference>
<protein>
    <submittedName>
        <fullName evidence="2">Uncharacterized protein</fullName>
    </submittedName>
</protein>
<keyword evidence="1" id="KW-0732">Signal</keyword>
<feature type="chain" id="PRO_5045342546" evidence="1">
    <location>
        <begin position="27"/>
        <end position="83"/>
    </location>
</feature>
<evidence type="ECO:0000313" key="2">
    <source>
        <dbReference type="EMBL" id="NJQ01863.1"/>
    </source>
</evidence>
<comment type="caution">
    <text evidence="2">The sequence shown here is derived from an EMBL/GenBank/DDBJ whole genome shotgun (WGS) entry which is preliminary data.</text>
</comment>
<dbReference type="Proteomes" id="UP000695264">
    <property type="component" value="Unassembled WGS sequence"/>
</dbReference>
<evidence type="ECO:0000313" key="3">
    <source>
        <dbReference type="Proteomes" id="UP000695264"/>
    </source>
</evidence>
<feature type="signal peptide" evidence="1">
    <location>
        <begin position="1"/>
        <end position="26"/>
    </location>
</feature>
<sequence>MRARVLLAGVALGATMLAGGAATAQAAPAAPSGSEAAATVAGSWVRIGTGSESWCRSMAASYAGSAYCSFVSTGKWALYVWVE</sequence>
<accession>A0ABX1BZV6</accession>